<dbReference type="FunFam" id="3.90.740.10:FF:000003">
    <property type="entry name" value="Valine--tRNA ligase"/>
    <property type="match status" value="1"/>
</dbReference>
<feature type="short sequence motif" description="'HIGH' region" evidence="11">
    <location>
        <begin position="42"/>
        <end position="52"/>
    </location>
</feature>
<keyword evidence="8 11" id="KW-0175">Coiled coil</keyword>
<dbReference type="FunFam" id="3.40.50.620:FF:000032">
    <property type="entry name" value="Valine--tRNA ligase"/>
    <property type="match status" value="1"/>
</dbReference>
<dbReference type="NCBIfam" id="NF004349">
    <property type="entry name" value="PRK05729.1"/>
    <property type="match status" value="1"/>
</dbReference>
<dbReference type="GO" id="GO:0005524">
    <property type="term" value="F:ATP binding"/>
    <property type="evidence" value="ECO:0007669"/>
    <property type="project" value="UniProtKB-UniRule"/>
</dbReference>
<dbReference type="Pfam" id="PF00133">
    <property type="entry name" value="tRNA-synt_1"/>
    <property type="match status" value="1"/>
</dbReference>
<dbReference type="InterPro" id="IPR013155">
    <property type="entry name" value="M/V/L/I-tRNA-synth_anticd-bd"/>
</dbReference>
<dbReference type="GO" id="GO:0004832">
    <property type="term" value="F:valine-tRNA ligase activity"/>
    <property type="evidence" value="ECO:0007669"/>
    <property type="project" value="UniProtKB-UniRule"/>
</dbReference>
<evidence type="ECO:0000256" key="7">
    <source>
        <dbReference type="ARBA" id="ARBA00022917"/>
    </source>
</evidence>
<feature type="domain" description="Valyl-tRNA synthetase tRNA-binding arm" evidence="14">
    <location>
        <begin position="895"/>
        <end position="942"/>
    </location>
</feature>
<feature type="domain" description="Methionyl/Valyl/Leucyl/Isoleucyl-tRNA synthetase anticodon-binding" evidence="13">
    <location>
        <begin position="674"/>
        <end position="823"/>
    </location>
</feature>
<dbReference type="FunFam" id="1.10.730.10:FF:000007">
    <property type="entry name" value="Valine--tRNA ligase"/>
    <property type="match status" value="1"/>
</dbReference>
<keyword evidence="3 11" id="KW-0963">Cytoplasm</keyword>
<dbReference type="Proteomes" id="UP000294338">
    <property type="component" value="Chromosome 1"/>
</dbReference>
<evidence type="ECO:0000259" key="14">
    <source>
        <dbReference type="Pfam" id="PF10458"/>
    </source>
</evidence>
<dbReference type="AlphaFoldDB" id="A0A451D2X1"/>
<dbReference type="GO" id="GO:0006438">
    <property type="term" value="P:valyl-tRNA aminoacylation"/>
    <property type="evidence" value="ECO:0007669"/>
    <property type="project" value="UniProtKB-UniRule"/>
</dbReference>
<accession>A0A451D2X1</accession>
<dbReference type="Pfam" id="PF10458">
    <property type="entry name" value="Val_tRNA-synt_C"/>
    <property type="match status" value="1"/>
</dbReference>
<dbReference type="InterPro" id="IPR009008">
    <property type="entry name" value="Val/Leu/Ile-tRNA-synth_edit"/>
</dbReference>
<dbReference type="EMBL" id="LR217705">
    <property type="protein sequence ID" value="VFP79988.1"/>
    <property type="molecule type" value="Genomic_DNA"/>
</dbReference>
<feature type="domain" description="Aminoacyl-tRNA synthetase class Ia" evidence="12">
    <location>
        <begin position="14"/>
        <end position="631"/>
    </location>
</feature>
<dbReference type="SUPFAM" id="SSF47323">
    <property type="entry name" value="Anticodon-binding domain of a subclass of class I aminoacyl-tRNA synthetases"/>
    <property type="match status" value="1"/>
</dbReference>
<dbReference type="CDD" id="cd07962">
    <property type="entry name" value="Anticodon_Ia_Val"/>
    <property type="match status" value="1"/>
</dbReference>
<dbReference type="SUPFAM" id="SSF46589">
    <property type="entry name" value="tRNA-binding arm"/>
    <property type="match status" value="1"/>
</dbReference>
<keyword evidence="4 11" id="KW-0436">Ligase</keyword>
<evidence type="ECO:0000256" key="4">
    <source>
        <dbReference type="ARBA" id="ARBA00022598"/>
    </source>
</evidence>
<comment type="subcellular location">
    <subcellularLocation>
        <location evidence="1 11">Cytoplasm</location>
    </subcellularLocation>
</comment>
<dbReference type="Gene3D" id="1.10.730.10">
    <property type="entry name" value="Isoleucyl-tRNA Synthetase, Domain 1"/>
    <property type="match status" value="1"/>
</dbReference>
<dbReference type="PROSITE" id="PS00178">
    <property type="entry name" value="AA_TRNA_LIGASE_I"/>
    <property type="match status" value="1"/>
</dbReference>
<dbReference type="SUPFAM" id="SSF50677">
    <property type="entry name" value="ValRS/IleRS/LeuRS editing domain"/>
    <property type="match status" value="1"/>
</dbReference>
<evidence type="ECO:0000256" key="8">
    <source>
        <dbReference type="ARBA" id="ARBA00023054"/>
    </source>
</evidence>
<keyword evidence="6 11" id="KW-0067">ATP-binding</keyword>
<dbReference type="EC" id="6.1.1.9" evidence="11"/>
<dbReference type="PRINTS" id="PR00986">
    <property type="entry name" value="TRNASYNTHVAL"/>
</dbReference>
<evidence type="ECO:0000259" key="13">
    <source>
        <dbReference type="Pfam" id="PF08264"/>
    </source>
</evidence>
<keyword evidence="9 11" id="KW-0030">Aminoacyl-tRNA synthetase</keyword>
<dbReference type="InterPro" id="IPR002300">
    <property type="entry name" value="aa-tRNA-synth_Ia"/>
</dbReference>
<evidence type="ECO:0000256" key="3">
    <source>
        <dbReference type="ARBA" id="ARBA00022490"/>
    </source>
</evidence>
<feature type="binding site" evidence="11">
    <location>
        <position position="557"/>
    </location>
    <ligand>
        <name>ATP</name>
        <dbReference type="ChEBI" id="CHEBI:30616"/>
    </ligand>
</feature>
<dbReference type="InterPro" id="IPR002303">
    <property type="entry name" value="Valyl-tRNA_ligase"/>
</dbReference>
<dbReference type="Gene3D" id="3.90.740.10">
    <property type="entry name" value="Valyl/Leucyl/Isoleucyl-tRNA synthetase, editing domain"/>
    <property type="match status" value="1"/>
</dbReference>
<comment type="similarity">
    <text evidence="11">Belongs to the class-I aminoacyl-tRNA synthetase family. ValS type 1 subfamily.</text>
</comment>
<dbReference type="GO" id="GO:0002161">
    <property type="term" value="F:aminoacyl-tRNA deacylase activity"/>
    <property type="evidence" value="ECO:0007669"/>
    <property type="project" value="InterPro"/>
</dbReference>
<dbReference type="Pfam" id="PF08264">
    <property type="entry name" value="Anticodon_1"/>
    <property type="match status" value="1"/>
</dbReference>
<feature type="short sequence motif" description="'KMSKS' region" evidence="11">
    <location>
        <begin position="554"/>
        <end position="558"/>
    </location>
</feature>
<reference evidence="15 16" key="1">
    <citation type="submission" date="2019-02" db="EMBL/GenBank/DDBJ databases">
        <authorList>
            <person name="Manzano-Marin A."/>
            <person name="Manzano-Marin A."/>
        </authorList>
    </citation>
    <scope>NUCLEOTIDE SEQUENCE [LARGE SCALE GENOMIC DNA]</scope>
    <source>
        <strain evidence="15 16">ErCisplendens/pseudotsugae</strain>
    </source>
</reference>
<evidence type="ECO:0000256" key="11">
    <source>
        <dbReference type="HAMAP-Rule" id="MF_02004"/>
    </source>
</evidence>
<comment type="subunit">
    <text evidence="2 11">Monomer.</text>
</comment>
<dbReference type="PANTHER" id="PTHR11946">
    <property type="entry name" value="VALYL-TRNA SYNTHETASES"/>
    <property type="match status" value="1"/>
</dbReference>
<evidence type="ECO:0000256" key="10">
    <source>
        <dbReference type="ARBA" id="ARBA00047552"/>
    </source>
</evidence>
<keyword evidence="7 11" id="KW-0648">Protein biosynthesis</keyword>
<dbReference type="SUPFAM" id="SSF52374">
    <property type="entry name" value="Nucleotidylyl transferase"/>
    <property type="match status" value="1"/>
</dbReference>
<dbReference type="InterPro" id="IPR014729">
    <property type="entry name" value="Rossmann-like_a/b/a_fold"/>
</dbReference>
<proteinExistence type="inferred from homology"/>
<evidence type="ECO:0000313" key="15">
    <source>
        <dbReference type="EMBL" id="VFP79988.1"/>
    </source>
</evidence>
<evidence type="ECO:0000256" key="5">
    <source>
        <dbReference type="ARBA" id="ARBA00022741"/>
    </source>
</evidence>
<evidence type="ECO:0000256" key="2">
    <source>
        <dbReference type="ARBA" id="ARBA00011245"/>
    </source>
</evidence>
<sequence length="951" mass="110752">MEKRYNPKNIEKLLYQNWEKKGYFKPNDDTSQESFCIMMPPPNITGNLHLGHAFQQTIMDIMIRYHRMQGKNTLWQTGTDHAGIATQLLITRKISEEENKTSQDYDTDALIEKTWQWKNHFNNIISHQIRRLGNSVDWTRERFTMDHGFSDAVKKIFILLYKEKLIYRKKSLVNWDPKLRTAISDLEVENLEKKGSMWYIRYHLAHGVKTAEGKTYIVIATTRPETILGDTGVAVNPEDIRYKALIGKFLVLPLTNRLIPIIGDKYVEISKGTGCMKITPAHDFNDYHIGCRHQLPMINIFTCTAHIRDCAQVYDAYGQELNNCDSTIPLSVRGLDRFEARKVIIEEIQKIGLLEDIQTHHLMIPHGERSGVVIEAMLNTQWYIRMTPLAEVAIQAVQSGEIQFVPKQYANMYFSWMKNIEDWCISRQLWWGHRIPAWHDPSGNIYVAYNEQEARTENKLNFDLPLTQEVDVLDTWFSSALWTFVSLGWPKNTKELKTFHPTHVLVSGFDIIFFWIARMIMLTMHFIKDDSGKIQVPFKTVYVTGLIRDDEGQKMSKSKGNIIDPLDMIDGISLEELIKKRTKNMIKPQLAEIIRQRTKKQFPCGIEAHGTDALRFTLASLASTGRDIHWDMKRLKGYRHFCNKLWNGSRFVLMNTEKHDCGFFDGELELSVPDRWIISKFNYTAQAWHEALNHYRFDLAAHILYEFTWNQFCDWYLELTKPILNNGTQSQLRGTRNTLVSVLADLLCLAHPLIPFITETIWQRVKVIKQIKDETIMFQPVPTFSATCIHDKSIKDIEWIKQVIVAIRNMRNKNHIPQTHSLDLLLHTKSDHVIHRIHNNYYLIKTLANLKTIQIVPKDTNHPLAYNQSIEDADLLLPLESLVDKNIELNHIKSDIIKLEAVIKQIHSKLDNKNFIKLAPEAVVIKEKKRLKDCELKISKLIEKKRLICAM</sequence>
<dbReference type="NCBIfam" id="TIGR00422">
    <property type="entry name" value="valS"/>
    <property type="match status" value="1"/>
</dbReference>
<comment type="function">
    <text evidence="11">Catalyzes the attachment of valine to tRNA(Val). As ValRS can inadvertently accommodate and process structurally similar amino acids such as threonine, to avoid such errors, it has a 'posttransfer' editing activity that hydrolyzes mischarged Thr-tRNA(Val) in a tRNA-dependent manner.</text>
</comment>
<evidence type="ECO:0000256" key="9">
    <source>
        <dbReference type="ARBA" id="ARBA00023146"/>
    </source>
</evidence>
<dbReference type="GO" id="GO:0005829">
    <property type="term" value="C:cytosol"/>
    <property type="evidence" value="ECO:0007669"/>
    <property type="project" value="TreeGrafter"/>
</dbReference>
<dbReference type="PANTHER" id="PTHR11946:SF93">
    <property type="entry name" value="VALINE--TRNA LIGASE, CHLOROPLASTIC_MITOCHONDRIAL 2"/>
    <property type="match status" value="1"/>
</dbReference>
<organism evidence="15 16">
    <name type="scientific">Candidatus Erwinia haradaeae</name>
    <dbReference type="NCBI Taxonomy" id="1922217"/>
    <lineage>
        <taxon>Bacteria</taxon>
        <taxon>Pseudomonadati</taxon>
        <taxon>Pseudomonadota</taxon>
        <taxon>Gammaproteobacteria</taxon>
        <taxon>Enterobacterales</taxon>
        <taxon>Erwiniaceae</taxon>
        <taxon>Erwinia</taxon>
    </lineage>
</organism>
<comment type="domain">
    <text evidence="11">The C-terminal coiled-coil domain is crucial for aminoacylation activity.</text>
</comment>
<keyword evidence="5 11" id="KW-0547">Nucleotide-binding</keyword>
<dbReference type="Gene3D" id="3.40.50.620">
    <property type="entry name" value="HUPs"/>
    <property type="match status" value="2"/>
</dbReference>
<dbReference type="InterPro" id="IPR037118">
    <property type="entry name" value="Val-tRNA_synth_C_sf"/>
</dbReference>
<dbReference type="InterPro" id="IPR010978">
    <property type="entry name" value="tRNA-bd_arm"/>
</dbReference>
<dbReference type="InterPro" id="IPR033705">
    <property type="entry name" value="Anticodon_Ia_Val"/>
</dbReference>
<evidence type="ECO:0000256" key="6">
    <source>
        <dbReference type="ARBA" id="ARBA00022840"/>
    </source>
</evidence>
<dbReference type="InterPro" id="IPR019499">
    <property type="entry name" value="Val-tRNA_synth_tRNA-bd"/>
</dbReference>
<evidence type="ECO:0000256" key="1">
    <source>
        <dbReference type="ARBA" id="ARBA00004496"/>
    </source>
</evidence>
<gene>
    <name evidence="11 15" type="primary">valS</name>
    <name evidence="15" type="ORF">ERCISPPS3390_041</name>
</gene>
<comment type="domain">
    <text evidence="11">ValRS has two distinct active sites: one for aminoacylation and one for editing. The misactivated threonine is translocated from the active site to the editing site.</text>
</comment>
<evidence type="ECO:0000259" key="12">
    <source>
        <dbReference type="Pfam" id="PF00133"/>
    </source>
</evidence>
<dbReference type="InterPro" id="IPR001412">
    <property type="entry name" value="aa-tRNA-synth_I_CS"/>
</dbReference>
<dbReference type="CDD" id="cd00817">
    <property type="entry name" value="ValRS_core"/>
    <property type="match status" value="1"/>
</dbReference>
<dbReference type="FunFam" id="3.40.50.620:FF:000073">
    <property type="entry name" value="Valine--tRNA ligase"/>
    <property type="match status" value="1"/>
</dbReference>
<dbReference type="InterPro" id="IPR009080">
    <property type="entry name" value="tRNAsynth_Ia_anticodon-bd"/>
</dbReference>
<evidence type="ECO:0000313" key="16">
    <source>
        <dbReference type="Proteomes" id="UP000294338"/>
    </source>
</evidence>
<protein>
    <recommendedName>
        <fullName evidence="11">Valine--tRNA ligase</fullName>
        <ecNumber evidence="11">6.1.1.9</ecNumber>
    </recommendedName>
    <alternativeName>
        <fullName evidence="11">Valyl-tRNA synthetase</fullName>
        <shortName evidence="11">ValRS</shortName>
    </alternativeName>
</protein>
<comment type="catalytic activity">
    <reaction evidence="10 11">
        <text>tRNA(Val) + L-valine + ATP = L-valyl-tRNA(Val) + AMP + diphosphate</text>
        <dbReference type="Rhea" id="RHEA:10704"/>
        <dbReference type="Rhea" id="RHEA-COMP:9672"/>
        <dbReference type="Rhea" id="RHEA-COMP:9708"/>
        <dbReference type="ChEBI" id="CHEBI:30616"/>
        <dbReference type="ChEBI" id="CHEBI:33019"/>
        <dbReference type="ChEBI" id="CHEBI:57762"/>
        <dbReference type="ChEBI" id="CHEBI:78442"/>
        <dbReference type="ChEBI" id="CHEBI:78537"/>
        <dbReference type="ChEBI" id="CHEBI:456215"/>
        <dbReference type="EC" id="6.1.1.9"/>
    </reaction>
</comment>
<dbReference type="RefSeq" id="WP_197094861.1">
    <property type="nucleotide sequence ID" value="NZ_LR217705.1"/>
</dbReference>
<dbReference type="HAMAP" id="MF_02004">
    <property type="entry name" value="Val_tRNA_synth_type1"/>
    <property type="match status" value="1"/>
</dbReference>
<name>A0A451D2X1_9GAMM</name>
<dbReference type="Gene3D" id="1.10.287.380">
    <property type="entry name" value="Valyl-tRNA synthetase, C-terminal domain"/>
    <property type="match status" value="1"/>
</dbReference>